<sequence length="443" mass="51123">MMKKEKSTNAGRKTSPFRSPFRYSERKKARSKEVLARNLVTSVNDLQLNHAKEVTNAAFRVLVEQGSRAAETYLAHLEYILGGMCQIDMKYFNRLVAPKPAECENPKTKSARKQLLEFIKECLLKPKKKEEELEATNLQYQKLERSIISLQRELEEFKDKLIRQKERNKATRNSSLLLEKWSEENSESRSFPLESESSERVVKEDDKKSNSTWFPGDKRARWERPCFEKYEVVVVGDSQLKEFGRRKINRAGYNITSYSGCDILELLCILRTGALKDPQTNKINPFSTKSNRDKFQNGDKKKMMPLSTICPCCESNCMKKFTGRLVIGIGLNNALKASQAAFENQDVGKLMHSLHRDINYCMPKLKSLHFVKPIKVPRWSFHGEEEQVSLEVYEELLEVLEEYPCSPAAPILTKRDFNKDAVHLAPRASEKYWNAHFSAIECS</sequence>
<organism evidence="3 4">
    <name type="scientific">Oikopleura dioica</name>
    <name type="common">Tunicate</name>
    <dbReference type="NCBI Taxonomy" id="34765"/>
    <lineage>
        <taxon>Eukaryota</taxon>
        <taxon>Metazoa</taxon>
        <taxon>Chordata</taxon>
        <taxon>Tunicata</taxon>
        <taxon>Appendicularia</taxon>
        <taxon>Copelata</taxon>
        <taxon>Oikopleuridae</taxon>
        <taxon>Oikopleura</taxon>
    </lineage>
</organism>
<keyword evidence="4" id="KW-1185">Reference proteome</keyword>
<proteinExistence type="predicted"/>
<gene>
    <name evidence="3" type="ORF">OKIOD_LOCUS9589</name>
</gene>
<keyword evidence="1" id="KW-0175">Coiled coil</keyword>
<evidence type="ECO:0000256" key="2">
    <source>
        <dbReference type="SAM" id="MobiDB-lite"/>
    </source>
</evidence>
<feature type="coiled-coil region" evidence="1">
    <location>
        <begin position="133"/>
        <end position="174"/>
    </location>
</feature>
<dbReference type="EMBL" id="OU015566">
    <property type="protein sequence ID" value="CAG5103556.1"/>
    <property type="molecule type" value="Genomic_DNA"/>
</dbReference>
<accession>A0ABN7SPV9</accession>
<name>A0ABN7SPV9_OIKDI</name>
<evidence type="ECO:0000256" key="1">
    <source>
        <dbReference type="SAM" id="Coils"/>
    </source>
</evidence>
<dbReference type="Proteomes" id="UP001158576">
    <property type="component" value="Chromosome 1"/>
</dbReference>
<protein>
    <submittedName>
        <fullName evidence="3">Oidioi.mRNA.OKI2018_I69.chr1.g824.t1.cds</fullName>
    </submittedName>
</protein>
<feature type="region of interest" description="Disordered" evidence="2">
    <location>
        <begin position="1"/>
        <end position="25"/>
    </location>
</feature>
<evidence type="ECO:0000313" key="4">
    <source>
        <dbReference type="Proteomes" id="UP001158576"/>
    </source>
</evidence>
<evidence type="ECO:0000313" key="3">
    <source>
        <dbReference type="EMBL" id="CAG5103556.1"/>
    </source>
</evidence>
<reference evidence="3 4" key="1">
    <citation type="submission" date="2021-04" db="EMBL/GenBank/DDBJ databases">
        <authorList>
            <person name="Bliznina A."/>
        </authorList>
    </citation>
    <scope>NUCLEOTIDE SEQUENCE [LARGE SCALE GENOMIC DNA]</scope>
</reference>